<evidence type="ECO:0000313" key="2">
    <source>
        <dbReference type="EMBL" id="DAE17966.1"/>
    </source>
</evidence>
<sequence>MTLLFHVDDAKIDILSIYSICILIIYQAINAN</sequence>
<feature type="transmembrane region" description="Helical" evidence="1">
    <location>
        <begin position="12"/>
        <end position="29"/>
    </location>
</feature>
<organism evidence="2">
    <name type="scientific">Siphoviridae sp. ctr8v12</name>
    <dbReference type="NCBI Taxonomy" id="2825685"/>
    <lineage>
        <taxon>Viruses</taxon>
        <taxon>Duplodnaviria</taxon>
        <taxon>Heunggongvirae</taxon>
        <taxon>Uroviricota</taxon>
        <taxon>Caudoviricetes</taxon>
    </lineage>
</organism>
<name>A0A8S5QFB2_9CAUD</name>
<keyword evidence="1" id="KW-1133">Transmembrane helix</keyword>
<proteinExistence type="predicted"/>
<accession>A0A8S5QFB2</accession>
<keyword evidence="1" id="KW-0812">Transmembrane</keyword>
<keyword evidence="1" id="KW-0472">Membrane</keyword>
<reference evidence="2" key="1">
    <citation type="journal article" date="2021" name="Proc. Natl. Acad. Sci. U.S.A.">
        <title>A Catalog of Tens of Thousands of Viruses from Human Metagenomes Reveals Hidden Associations with Chronic Diseases.</title>
        <authorList>
            <person name="Tisza M.J."/>
            <person name="Buck C.B."/>
        </authorList>
    </citation>
    <scope>NUCLEOTIDE SEQUENCE</scope>
    <source>
        <strain evidence="2">Ctr8v12</strain>
    </source>
</reference>
<evidence type="ECO:0000256" key="1">
    <source>
        <dbReference type="SAM" id="Phobius"/>
    </source>
</evidence>
<dbReference type="EMBL" id="BK015649">
    <property type="protein sequence ID" value="DAE17966.1"/>
    <property type="molecule type" value="Genomic_DNA"/>
</dbReference>
<protein>
    <submittedName>
        <fullName evidence="2">Uncharacterized protein</fullName>
    </submittedName>
</protein>